<feature type="region of interest" description="Disordered" evidence="1">
    <location>
        <begin position="30"/>
        <end position="56"/>
    </location>
</feature>
<dbReference type="EMBL" id="CP002382">
    <property type="protein sequence ID" value="AEP09405.1"/>
    <property type="molecule type" value="Genomic_DNA"/>
</dbReference>
<organism evidence="2 3">
    <name type="scientific">Micavibrio aeruginosavorus (strain ARL-13)</name>
    <dbReference type="NCBI Taxonomy" id="856793"/>
    <lineage>
        <taxon>Bacteria</taxon>
        <taxon>Pseudomonadati</taxon>
        <taxon>Bdellovibrionota</taxon>
        <taxon>Bdellovibrionia</taxon>
        <taxon>Bdellovibrionales</taxon>
        <taxon>Pseudobdellovibrionaceae</taxon>
        <taxon>Micavibrio</taxon>
    </lineage>
</organism>
<keyword evidence="3" id="KW-1185">Reference proteome</keyword>
<dbReference type="KEGG" id="mai:MICA_1077"/>
<evidence type="ECO:0000313" key="3">
    <source>
        <dbReference type="Proteomes" id="UP000009286"/>
    </source>
</evidence>
<reference evidence="2 3" key="1">
    <citation type="journal article" date="2011" name="BMC Genomics">
        <title>Genomic insights into an obligate epibiotic bacterial predator: Micavibrio aeruginosavorus ARL-13.</title>
        <authorList>
            <person name="Wang Z."/>
            <person name="Kadouri D."/>
            <person name="Wu M."/>
        </authorList>
    </citation>
    <scope>NUCLEOTIDE SEQUENCE [LARGE SCALE GENOMIC DNA]</scope>
    <source>
        <strain evidence="2 3">ARL-13</strain>
    </source>
</reference>
<evidence type="ECO:0000313" key="2">
    <source>
        <dbReference type="EMBL" id="AEP09405.1"/>
    </source>
</evidence>
<evidence type="ECO:0000256" key="1">
    <source>
        <dbReference type="SAM" id="MobiDB-lite"/>
    </source>
</evidence>
<gene>
    <name evidence="2" type="ordered locus">MICA_1077</name>
</gene>
<dbReference type="HOGENOM" id="CLU_3009176_0_0_5"/>
<sequence length="56" mass="6369">MPTNEFNDLSKSDRQRLKELQVLELAARGYAPPRAAMESPTPDSTPRNRFGFPARH</sequence>
<dbReference type="Proteomes" id="UP000009286">
    <property type="component" value="Chromosome"/>
</dbReference>
<protein>
    <submittedName>
        <fullName evidence="2">Uncharacterized protein</fullName>
    </submittedName>
</protein>
<accession>G2KN72</accession>
<dbReference type="AlphaFoldDB" id="G2KN72"/>
<name>G2KN72_MICAA</name>
<dbReference type="STRING" id="856793.MICA_1077"/>
<proteinExistence type="predicted"/>
<dbReference type="RefSeq" id="WP_014102628.1">
    <property type="nucleotide sequence ID" value="NC_016026.1"/>
</dbReference>